<evidence type="ECO:0000313" key="1">
    <source>
        <dbReference type="EMBL" id="SFA91233.1"/>
    </source>
</evidence>
<gene>
    <name evidence="1" type="ORF">SAMN05216587_103241</name>
</gene>
<organism evidence="1 2">
    <name type="scientific">Selenomonas ruminantium</name>
    <dbReference type="NCBI Taxonomy" id="971"/>
    <lineage>
        <taxon>Bacteria</taxon>
        <taxon>Bacillati</taxon>
        <taxon>Bacillota</taxon>
        <taxon>Negativicutes</taxon>
        <taxon>Selenomonadales</taxon>
        <taxon>Selenomonadaceae</taxon>
        <taxon>Selenomonas</taxon>
    </lineage>
</organism>
<dbReference type="EMBL" id="FOJX01000003">
    <property type="protein sequence ID" value="SFA91233.1"/>
    <property type="molecule type" value="Genomic_DNA"/>
</dbReference>
<name>A0A1I0WTF2_SELRU</name>
<accession>A0A1I0WTF2</accession>
<dbReference type="Proteomes" id="UP000183843">
    <property type="component" value="Unassembled WGS sequence"/>
</dbReference>
<dbReference type="AlphaFoldDB" id="A0A1I0WTF2"/>
<proteinExistence type="predicted"/>
<evidence type="ECO:0000313" key="2">
    <source>
        <dbReference type="Proteomes" id="UP000183843"/>
    </source>
</evidence>
<reference evidence="1 2" key="1">
    <citation type="submission" date="2016-10" db="EMBL/GenBank/DDBJ databases">
        <authorList>
            <person name="de Groot N.N."/>
        </authorList>
    </citation>
    <scope>NUCLEOTIDE SEQUENCE [LARGE SCALE GENOMIC DNA]</scope>
    <source>
        <strain evidence="1 2">L14</strain>
    </source>
</reference>
<protein>
    <submittedName>
        <fullName evidence="1">Uncharacterized protein</fullName>
    </submittedName>
</protein>
<sequence length="29" mass="3602">MEDLTLYFRNAIIDFILFLQILRSYNYES</sequence>